<reference evidence="3 4" key="1">
    <citation type="journal article" date="2014" name="Int. J. Syst. Evol. Microbiol.">
        <title>Complete genome sequence of Corynebacterium casei LMG S-19264T (=DSM 44701T), isolated from a smear-ripened cheese.</title>
        <authorList>
            <consortium name="US DOE Joint Genome Institute (JGI-PGF)"/>
            <person name="Walter F."/>
            <person name="Albersmeier A."/>
            <person name="Kalinowski J."/>
            <person name="Ruckert C."/>
        </authorList>
    </citation>
    <scope>NUCLEOTIDE SEQUENCE [LARGE SCALE GENOMIC DNA]</scope>
    <source>
        <strain evidence="3 4">CGMCC 4.7111</strain>
    </source>
</reference>
<evidence type="ECO:0000256" key="1">
    <source>
        <dbReference type="SAM" id="MobiDB-lite"/>
    </source>
</evidence>
<name>A0A918DA08_9ACTN</name>
<proteinExistence type="predicted"/>
<keyword evidence="2" id="KW-0812">Transmembrane</keyword>
<feature type="compositionally biased region" description="Low complexity" evidence="1">
    <location>
        <begin position="396"/>
        <end position="407"/>
    </location>
</feature>
<evidence type="ECO:0000313" key="4">
    <source>
        <dbReference type="Proteomes" id="UP000600365"/>
    </source>
</evidence>
<keyword evidence="2" id="KW-1133">Transmembrane helix</keyword>
<sequence>MAVRVLVDAAVLASVVAALALTPRALGRLPDPVRAAGRSVSPLVALALVTGLIYVNQVLFTVYVLRVHDGDVSFIAPYMPAGWFDLATHSPVLRSLARGFPAPELLAPSVLRVQAFLELPFVLLAFATVTRWLDPGLYRRIARSALLPLASASYTIVFCVVEWDLHNPYTADDIAIRALSAVLTPLLIARMAAHDSADARPMTAVRLLLFIGSLGALGVLVLVVYDTALLYNLGRLPERTPLALEGVGALGVLRLTAARLPARSPEPGPAVTLVGQAVRRWLALFFVPALAIRYGVTFGTPALAAGAGSLTLAMAGLYALRDASTVQDPRPYRHVFGLVAQLGGASLVGAGAAYMVARWAAGSYYEATLLLASAAFLVAAITSCGLLDAGTRRRASSPSRPLRLSSGRGRRRPS</sequence>
<evidence type="ECO:0000313" key="3">
    <source>
        <dbReference type="EMBL" id="GGN90674.1"/>
    </source>
</evidence>
<dbReference type="EMBL" id="BMMM01000024">
    <property type="protein sequence ID" value="GGN90674.1"/>
    <property type="molecule type" value="Genomic_DNA"/>
</dbReference>
<feature type="transmembrane region" description="Helical" evidence="2">
    <location>
        <begin position="369"/>
        <end position="390"/>
    </location>
</feature>
<comment type="caution">
    <text evidence="3">The sequence shown here is derived from an EMBL/GenBank/DDBJ whole genome shotgun (WGS) entry which is preliminary data.</text>
</comment>
<dbReference type="Proteomes" id="UP000600365">
    <property type="component" value="Unassembled WGS sequence"/>
</dbReference>
<feature type="region of interest" description="Disordered" evidence="1">
    <location>
        <begin position="391"/>
        <end position="414"/>
    </location>
</feature>
<evidence type="ECO:0000256" key="2">
    <source>
        <dbReference type="SAM" id="Phobius"/>
    </source>
</evidence>
<keyword evidence="2" id="KW-0472">Membrane</keyword>
<gene>
    <name evidence="3" type="ORF">GCM10011579_086830</name>
</gene>
<protein>
    <submittedName>
        <fullName evidence="3">Uncharacterized protein</fullName>
    </submittedName>
</protein>
<feature type="transmembrane region" description="Helical" evidence="2">
    <location>
        <begin position="205"/>
        <end position="225"/>
    </location>
</feature>
<keyword evidence="4" id="KW-1185">Reference proteome</keyword>
<dbReference type="RefSeq" id="WP_189191635.1">
    <property type="nucleotide sequence ID" value="NZ_BMMM01000024.1"/>
</dbReference>
<accession>A0A918DA08</accession>
<feature type="transmembrane region" description="Helical" evidence="2">
    <location>
        <begin position="302"/>
        <end position="320"/>
    </location>
</feature>
<feature type="transmembrane region" description="Helical" evidence="2">
    <location>
        <begin position="43"/>
        <end position="65"/>
    </location>
</feature>
<organism evidence="3 4">
    <name type="scientific">Streptomyces albiflavescens</name>
    <dbReference type="NCBI Taxonomy" id="1623582"/>
    <lineage>
        <taxon>Bacteria</taxon>
        <taxon>Bacillati</taxon>
        <taxon>Actinomycetota</taxon>
        <taxon>Actinomycetes</taxon>
        <taxon>Kitasatosporales</taxon>
        <taxon>Streptomycetaceae</taxon>
        <taxon>Streptomyces</taxon>
    </lineage>
</organism>
<dbReference type="AlphaFoldDB" id="A0A918DA08"/>
<feature type="transmembrane region" description="Helical" evidence="2">
    <location>
        <begin position="332"/>
        <end position="357"/>
    </location>
</feature>